<keyword evidence="11" id="KW-1185">Reference proteome</keyword>
<feature type="transmembrane region" description="Helical" evidence="7">
    <location>
        <begin position="509"/>
        <end position="528"/>
    </location>
</feature>
<dbReference type="GO" id="GO:0005886">
    <property type="term" value="C:plasma membrane"/>
    <property type="evidence" value="ECO:0007669"/>
    <property type="project" value="UniProtKB-SubCell"/>
</dbReference>
<feature type="transmembrane region" description="Helical" evidence="7">
    <location>
        <begin position="272"/>
        <end position="292"/>
    </location>
</feature>
<reference evidence="10 11" key="1">
    <citation type="submission" date="2018-12" db="EMBL/GenBank/DDBJ databases">
        <title>Mesorhizobium carbonis sp. nov., isolated from coal mine water.</title>
        <authorList>
            <person name="Xin W."/>
            <person name="Xu Z."/>
            <person name="Xiang F."/>
            <person name="Zhang J."/>
            <person name="Xi L."/>
            <person name="Liu J."/>
        </authorList>
    </citation>
    <scope>NUCLEOTIDE SEQUENCE [LARGE SCALE GENOMIC DNA]</scope>
    <source>
        <strain evidence="10 11">B2.3</strain>
    </source>
</reference>
<dbReference type="Pfam" id="PF03772">
    <property type="entry name" value="Competence"/>
    <property type="match status" value="1"/>
</dbReference>
<accession>A0A3R9ZRL5</accession>
<name>A0A3R9ZRL5_9HYPH</name>
<feature type="transmembrane region" description="Helical" evidence="7">
    <location>
        <begin position="452"/>
        <end position="475"/>
    </location>
</feature>
<keyword evidence="3 7" id="KW-0812">Transmembrane</keyword>
<evidence type="ECO:0000256" key="4">
    <source>
        <dbReference type="ARBA" id="ARBA00022989"/>
    </source>
</evidence>
<feature type="transmembrane region" description="Helical" evidence="7">
    <location>
        <begin position="417"/>
        <end position="440"/>
    </location>
</feature>
<feature type="transmembrane region" description="Helical" evidence="7">
    <location>
        <begin position="20"/>
        <end position="38"/>
    </location>
</feature>
<dbReference type="InterPro" id="IPR052159">
    <property type="entry name" value="Competence_DNA_uptake"/>
</dbReference>
<feature type="transmembrane region" description="Helical" evidence="7">
    <location>
        <begin position="372"/>
        <end position="389"/>
    </location>
</feature>
<feature type="transmembrane region" description="Helical" evidence="7">
    <location>
        <begin position="481"/>
        <end position="502"/>
    </location>
</feature>
<feature type="transmembrane region" description="Helical" evidence="7">
    <location>
        <begin position="304"/>
        <end position="324"/>
    </location>
</feature>
<dbReference type="PANTHER" id="PTHR30619">
    <property type="entry name" value="DNA INTERNALIZATION/COMPETENCE PROTEIN COMEC/REC2"/>
    <property type="match status" value="1"/>
</dbReference>
<protein>
    <submittedName>
        <fullName evidence="10">ComEC family competence protein</fullName>
    </submittedName>
</protein>
<evidence type="ECO:0000259" key="9">
    <source>
        <dbReference type="Pfam" id="PF13567"/>
    </source>
</evidence>
<feature type="transmembrane region" description="Helical" evidence="7">
    <location>
        <begin position="68"/>
        <end position="87"/>
    </location>
</feature>
<evidence type="ECO:0000256" key="7">
    <source>
        <dbReference type="SAM" id="Phobius"/>
    </source>
</evidence>
<comment type="caution">
    <text evidence="10">The sequence shown here is derived from an EMBL/GenBank/DDBJ whole genome shotgun (WGS) entry which is preliminary data.</text>
</comment>
<evidence type="ECO:0000256" key="3">
    <source>
        <dbReference type="ARBA" id="ARBA00022692"/>
    </source>
</evidence>
<dbReference type="PANTHER" id="PTHR30619:SF1">
    <property type="entry name" value="RECOMBINATION PROTEIN 2"/>
    <property type="match status" value="1"/>
</dbReference>
<evidence type="ECO:0000313" key="11">
    <source>
        <dbReference type="Proteomes" id="UP000278398"/>
    </source>
</evidence>
<feature type="transmembrane region" description="Helical" evidence="7">
    <location>
        <begin position="44"/>
        <end position="61"/>
    </location>
</feature>
<evidence type="ECO:0000259" key="8">
    <source>
        <dbReference type="Pfam" id="PF03772"/>
    </source>
</evidence>
<dbReference type="InterPro" id="IPR025405">
    <property type="entry name" value="DUF4131"/>
</dbReference>
<comment type="subcellular location">
    <subcellularLocation>
        <location evidence="1">Cell membrane</location>
        <topology evidence="1">Multi-pass membrane protein</topology>
    </subcellularLocation>
</comment>
<feature type="domain" description="DUF4131" evidence="9">
    <location>
        <begin position="45"/>
        <end position="192"/>
    </location>
</feature>
<evidence type="ECO:0000256" key="5">
    <source>
        <dbReference type="ARBA" id="ARBA00023136"/>
    </source>
</evidence>
<dbReference type="AlphaFoldDB" id="A0A3R9ZRL5"/>
<keyword evidence="4 7" id="KW-1133">Transmembrane helix</keyword>
<dbReference type="Proteomes" id="UP000278398">
    <property type="component" value="Unassembled WGS sequence"/>
</dbReference>
<sequence length="770" mass="81303">MRQWAMRVAKAVEVERDRGAGFLFLPVLLALGAAVYWSLPVEPAFWTILGVTVVSVILFAATQDGSMTRLVVAVVLVLALGVLAGKIETWRAGTPMLGSEISTMLTGRVAAIERQASGRVRLTIDVAGTVRPTLRHAPARVRLSARAIPADLAPGDGVAGYARLFPPSGPARPHGYDFAFESYMAGIGATGFFLSNPEKTALAEQPDWRARLSARVGRMREAISARIMERIGGAEGAIAAALIAGTRAGIPEEVNEDLRKTGLAHVLSISGLHMALVAGTVMLTLRFLFALAPGFASRRPVKKYAAVAALLAASYYLVVCGAAVAAQRSYIMIAVMLVALLFDRAAVTMRNLAIAALIVVAIAPHEVVGPSFQMSFAATAALIAAYGAWSERRLRLGRRSAWRRDRPVLQPVLGKGLAYAGGIAATSLIAGTATALYGVWHFHRASPLGLVANLLAMPVVSLVVMPFAVLAGVLMPFGLDGWALDLMGWGIGIMMAIARWLAERTPFDAVGAIPPSAVLVLTLALVLATVLTTWLRALALPLAALGIALVATRDLPDLFVAEDGRLIALRLQNGDLAVNRPRPSEFVTGIWKGAAMAGAVVKPVAEAGVTAANAHDRAEVALRVTRLRPDAPFACAADSCLARHASGAVVAFLGEGVPIAGYCARAMLVVVDDATVRSPCTDDGDALVLTKRDLARGGSAELHFVGGAAPAIVLRRAIAEPFRPWHAHRRFSREARGLAPYKREQAARGGRDASAPPETDREKAPARQPQ</sequence>
<feature type="region of interest" description="Disordered" evidence="6">
    <location>
        <begin position="734"/>
        <end position="770"/>
    </location>
</feature>
<evidence type="ECO:0000256" key="6">
    <source>
        <dbReference type="SAM" id="MobiDB-lite"/>
    </source>
</evidence>
<organism evidence="10 11">
    <name type="scientific">Aquibium carbonis</name>
    <dbReference type="NCBI Taxonomy" id="2495581"/>
    <lineage>
        <taxon>Bacteria</taxon>
        <taxon>Pseudomonadati</taxon>
        <taxon>Pseudomonadota</taxon>
        <taxon>Alphaproteobacteria</taxon>
        <taxon>Hyphomicrobiales</taxon>
        <taxon>Phyllobacteriaceae</taxon>
        <taxon>Aquibium</taxon>
    </lineage>
</organism>
<feature type="compositionally biased region" description="Basic and acidic residues" evidence="6">
    <location>
        <begin position="734"/>
        <end position="751"/>
    </location>
</feature>
<keyword evidence="5 7" id="KW-0472">Membrane</keyword>
<evidence type="ECO:0000256" key="2">
    <source>
        <dbReference type="ARBA" id="ARBA00022475"/>
    </source>
</evidence>
<dbReference type="EMBL" id="RWKW01000043">
    <property type="protein sequence ID" value="RST86061.1"/>
    <property type="molecule type" value="Genomic_DNA"/>
</dbReference>
<evidence type="ECO:0000256" key="1">
    <source>
        <dbReference type="ARBA" id="ARBA00004651"/>
    </source>
</evidence>
<keyword evidence="2" id="KW-1003">Cell membrane</keyword>
<evidence type="ECO:0000313" key="10">
    <source>
        <dbReference type="EMBL" id="RST86061.1"/>
    </source>
</evidence>
<dbReference type="InterPro" id="IPR004477">
    <property type="entry name" value="ComEC_N"/>
</dbReference>
<feature type="domain" description="ComEC/Rec2-related protein" evidence="8">
    <location>
        <begin position="242"/>
        <end position="534"/>
    </location>
</feature>
<gene>
    <name evidence="10" type="ORF">EJC49_12890</name>
</gene>
<feature type="compositionally biased region" description="Basic and acidic residues" evidence="6">
    <location>
        <begin position="758"/>
        <end position="770"/>
    </location>
</feature>
<proteinExistence type="predicted"/>
<feature type="transmembrane region" description="Helical" evidence="7">
    <location>
        <begin position="330"/>
        <end position="360"/>
    </location>
</feature>
<dbReference type="Pfam" id="PF13567">
    <property type="entry name" value="DUF4131"/>
    <property type="match status" value="1"/>
</dbReference>
<dbReference type="OrthoDB" id="9790149at2"/>
<dbReference type="NCBIfam" id="TIGR00360">
    <property type="entry name" value="ComEC_N-term"/>
    <property type="match status" value="1"/>
</dbReference>